<evidence type="ECO:0000313" key="4">
    <source>
        <dbReference type="Proteomes" id="UP001272515"/>
    </source>
</evidence>
<keyword evidence="1" id="KW-0175">Coiled coil</keyword>
<evidence type="ECO:0000256" key="1">
    <source>
        <dbReference type="SAM" id="Coils"/>
    </source>
</evidence>
<organism evidence="3 4">
    <name type="scientific">Veillonella absiana</name>
    <dbReference type="NCBI Taxonomy" id="3079305"/>
    <lineage>
        <taxon>Bacteria</taxon>
        <taxon>Bacillati</taxon>
        <taxon>Bacillota</taxon>
        <taxon>Negativicutes</taxon>
        <taxon>Veillonellales</taxon>
        <taxon>Veillonellaceae</taxon>
        <taxon>Veillonella</taxon>
    </lineage>
</organism>
<feature type="signal peptide" evidence="2">
    <location>
        <begin position="1"/>
        <end position="32"/>
    </location>
</feature>
<feature type="chain" id="PRO_5045292446" evidence="2">
    <location>
        <begin position="33"/>
        <end position="524"/>
    </location>
</feature>
<dbReference type="PANTHER" id="PTHR37841">
    <property type="entry name" value="GLR2918 PROTEIN"/>
    <property type="match status" value="1"/>
</dbReference>
<evidence type="ECO:0000256" key="2">
    <source>
        <dbReference type="SAM" id="SignalP"/>
    </source>
</evidence>
<reference evidence="3 4" key="1">
    <citation type="submission" date="2023-10" db="EMBL/GenBank/DDBJ databases">
        <title>Veillonella sp. nov., isolated from a pig farm feces dump.</title>
        <authorList>
            <person name="Chang Y.-H."/>
        </authorList>
    </citation>
    <scope>NUCLEOTIDE SEQUENCE [LARGE SCALE GENOMIC DNA]</scope>
    <source>
        <strain evidence="3 4">YH-vei2233</strain>
    </source>
</reference>
<dbReference type="Proteomes" id="UP001272515">
    <property type="component" value="Unassembled WGS sequence"/>
</dbReference>
<protein>
    <submittedName>
        <fullName evidence="3">WG repeat-containing protein</fullName>
    </submittedName>
</protein>
<gene>
    <name evidence="3" type="ORF">RVY80_02905</name>
</gene>
<dbReference type="EMBL" id="JAWJZB010000003">
    <property type="protein sequence ID" value="MDV5087795.1"/>
    <property type="molecule type" value="Genomic_DNA"/>
</dbReference>
<sequence length="524" mass="58395">MNLIFKRSCKQRVLLAAVLGAFTMVVMPTVDAAGNAQNDKRLEVVQERIQRSQSTVSTSVGGYTYSERSHYHHSGSYIGLEIGSIINPYRNAPELKLADQVVTITNSTYAKEGVLGIFRDNGKYGVLGINGEVLIPAQYKDLETGLYGNFKYKDGKATKYMDKNGKEISMAEDIERIKMENAELAKVKAELAQYQTTYPSDEYEYFQDTNKKYGFKNKAGEVVIEPQFKDIITYFSSDRAFVKNKEGKIVAIDGNGQEVFTPPSKDVSSFDDNGLAEYRRKVSGFNFGSLLGFIGGGTFSGHGWGYNGYGVGGFTYDGVKRGYMNTSGDIVIDSKNDAVWPMTRFGTIVKNQGKTGFMNRDGQYIIQPNNYETGEIDQYNGLLVVKNKDLDKTGIFSIDNGQQVVPFVYDDITFAGTKRMVATLENTKYLVDMETGEAVFTTVKDDMIDGFGTDVYTWVHKGHSKYRIIDMDGNILFTDDANVFSDVKTFTNGHSAVKVNGKWGVVDMNGNWVVQPMYDNIETL</sequence>
<keyword evidence="4" id="KW-1185">Reference proteome</keyword>
<proteinExistence type="predicted"/>
<dbReference type="Pfam" id="PF14903">
    <property type="entry name" value="WG_beta_rep"/>
    <property type="match status" value="2"/>
</dbReference>
<feature type="coiled-coil region" evidence="1">
    <location>
        <begin position="170"/>
        <end position="197"/>
    </location>
</feature>
<comment type="caution">
    <text evidence="3">The sequence shown here is derived from an EMBL/GenBank/DDBJ whole genome shotgun (WGS) entry which is preliminary data.</text>
</comment>
<dbReference type="RefSeq" id="WP_317329621.1">
    <property type="nucleotide sequence ID" value="NZ_JAWJZA010000001.1"/>
</dbReference>
<evidence type="ECO:0000313" key="3">
    <source>
        <dbReference type="EMBL" id="MDV5087795.1"/>
    </source>
</evidence>
<dbReference type="InterPro" id="IPR032774">
    <property type="entry name" value="WG_beta_rep"/>
</dbReference>
<dbReference type="PANTHER" id="PTHR37841:SF1">
    <property type="entry name" value="DUF3298 DOMAIN-CONTAINING PROTEIN"/>
    <property type="match status" value="1"/>
</dbReference>
<keyword evidence="2" id="KW-0732">Signal</keyword>
<name>A0ABU3Z7A7_9FIRM</name>
<accession>A0ABU3Z7A7</accession>